<proteinExistence type="predicted"/>
<evidence type="ECO:0000256" key="2">
    <source>
        <dbReference type="SAM" id="SignalP"/>
    </source>
</evidence>
<evidence type="ECO:0000256" key="1">
    <source>
        <dbReference type="SAM" id="MobiDB-lite"/>
    </source>
</evidence>
<dbReference type="Proteomes" id="UP000548476">
    <property type="component" value="Unassembled WGS sequence"/>
</dbReference>
<evidence type="ECO:0008006" key="5">
    <source>
        <dbReference type="Google" id="ProtNLM"/>
    </source>
</evidence>
<dbReference type="RefSeq" id="WP_184791885.1">
    <property type="nucleotide sequence ID" value="NZ_BONT01000055.1"/>
</dbReference>
<reference evidence="3 4" key="1">
    <citation type="submission" date="2020-08" db="EMBL/GenBank/DDBJ databases">
        <title>Genomic Encyclopedia of Type Strains, Phase IV (KMG-IV): sequencing the most valuable type-strain genomes for metagenomic binning, comparative biology and taxonomic classification.</title>
        <authorList>
            <person name="Goeker M."/>
        </authorList>
    </citation>
    <scope>NUCLEOTIDE SEQUENCE [LARGE SCALE GENOMIC DNA]</scope>
    <source>
        <strain evidence="3 4">YIM 65646</strain>
    </source>
</reference>
<feature type="chain" id="PRO_5032816079" description="DUF11 domain-containing protein" evidence="2">
    <location>
        <begin position="23"/>
        <end position="288"/>
    </location>
</feature>
<dbReference type="EMBL" id="JACHGT010000019">
    <property type="protein sequence ID" value="MBB6038939.1"/>
    <property type="molecule type" value="Genomic_DNA"/>
</dbReference>
<dbReference type="AlphaFoldDB" id="A0A841G2L0"/>
<feature type="signal peptide" evidence="2">
    <location>
        <begin position="1"/>
        <end position="22"/>
    </location>
</feature>
<gene>
    <name evidence="3" type="ORF">HNR73_006828</name>
</gene>
<feature type="region of interest" description="Disordered" evidence="1">
    <location>
        <begin position="261"/>
        <end position="288"/>
    </location>
</feature>
<comment type="caution">
    <text evidence="3">The sequence shown here is derived from an EMBL/GenBank/DDBJ whole genome shotgun (WGS) entry which is preliminary data.</text>
</comment>
<evidence type="ECO:0000313" key="4">
    <source>
        <dbReference type="Proteomes" id="UP000548476"/>
    </source>
</evidence>
<name>A0A841G2L0_9ACTN</name>
<protein>
    <recommendedName>
        <fullName evidence="5">DUF11 domain-containing protein</fullName>
    </recommendedName>
</protein>
<sequence>MKRAARLAAACAILLPAAPAFAGDLDDARLGLAEDPIRVSAASGTTSHDILWSLTGYRSEGVTTGFTFTVDASGVDGLAGFTLGDLQGEGPDVCDHDGFVWTCVVGDLHYESWPPRSWSAWQPQLLITADPAVNGTGELVVTIAADGLKPATVTRALTVGDETALTLDEPPAVAGAPGDVVELAVGVTNTGDATVHNPRLRLSADGAAPAAPGHSNCVTDASEYRVETVCAFPVTLTPGEHRSLTLNYRIRADSYATGAGNPPLKPFFRADRAGSGPPPVRRRRGVDG</sequence>
<evidence type="ECO:0000313" key="3">
    <source>
        <dbReference type="EMBL" id="MBB6038939.1"/>
    </source>
</evidence>
<accession>A0A841G2L0</accession>
<keyword evidence="4" id="KW-1185">Reference proteome</keyword>
<organism evidence="3 4">
    <name type="scientific">Phytomonospora endophytica</name>
    <dbReference type="NCBI Taxonomy" id="714109"/>
    <lineage>
        <taxon>Bacteria</taxon>
        <taxon>Bacillati</taxon>
        <taxon>Actinomycetota</taxon>
        <taxon>Actinomycetes</taxon>
        <taxon>Micromonosporales</taxon>
        <taxon>Micromonosporaceae</taxon>
        <taxon>Phytomonospora</taxon>
    </lineage>
</organism>
<keyword evidence="2" id="KW-0732">Signal</keyword>